<dbReference type="Proteomes" id="UP000887159">
    <property type="component" value="Unassembled WGS sequence"/>
</dbReference>
<keyword evidence="3" id="KW-1185">Reference proteome</keyword>
<accession>A0A8X6RXW9</accession>
<comment type="caution">
    <text evidence="2">The sequence shown here is derived from an EMBL/GenBank/DDBJ whole genome shotgun (WGS) entry which is preliminary data.</text>
</comment>
<dbReference type="EMBL" id="BMAU01021232">
    <property type="protein sequence ID" value="GFY02191.1"/>
    <property type="molecule type" value="Genomic_DNA"/>
</dbReference>
<evidence type="ECO:0000313" key="2">
    <source>
        <dbReference type="EMBL" id="GFY02191.1"/>
    </source>
</evidence>
<evidence type="ECO:0000313" key="3">
    <source>
        <dbReference type="Proteomes" id="UP000887159"/>
    </source>
</evidence>
<dbReference type="AlphaFoldDB" id="A0A8X6RXW9"/>
<dbReference type="GO" id="GO:0098793">
    <property type="term" value="C:presynapse"/>
    <property type="evidence" value="ECO:0007669"/>
    <property type="project" value="GOC"/>
</dbReference>
<gene>
    <name evidence="2" type="primary">Cadps_1</name>
    <name evidence="2" type="ORF">TNCV_5100501</name>
</gene>
<dbReference type="GO" id="GO:0016079">
    <property type="term" value="P:synaptic vesicle exocytosis"/>
    <property type="evidence" value="ECO:0007669"/>
    <property type="project" value="InterPro"/>
</dbReference>
<dbReference type="PANTHER" id="PTHR12166:SF8">
    <property type="entry name" value="CALCIUM-DEPENDENT SECRETION ACTIVATOR"/>
    <property type="match status" value="1"/>
</dbReference>
<evidence type="ECO:0000256" key="1">
    <source>
        <dbReference type="SAM" id="MobiDB-lite"/>
    </source>
</evidence>
<feature type="region of interest" description="Disordered" evidence="1">
    <location>
        <begin position="40"/>
        <end position="72"/>
    </location>
</feature>
<organism evidence="2 3">
    <name type="scientific">Trichonephila clavipes</name>
    <name type="common">Golden silk orbweaver</name>
    <name type="synonym">Nephila clavipes</name>
    <dbReference type="NCBI Taxonomy" id="2585209"/>
    <lineage>
        <taxon>Eukaryota</taxon>
        <taxon>Metazoa</taxon>
        <taxon>Ecdysozoa</taxon>
        <taxon>Arthropoda</taxon>
        <taxon>Chelicerata</taxon>
        <taxon>Arachnida</taxon>
        <taxon>Araneae</taxon>
        <taxon>Araneomorphae</taxon>
        <taxon>Entelegynae</taxon>
        <taxon>Araneoidea</taxon>
        <taxon>Nephilidae</taxon>
        <taxon>Trichonephila</taxon>
    </lineage>
</organism>
<sequence>MCMIILQKLYSDFELQGIEEEKLNSKTYQTITSRLQLEEATAAVNDPSHREKDDSEDYPDGEEGAKGKTVMRDEGAEGYVSSIKNVTQNMVGRISNLSRGGLGGLANKFSGGFLNF</sequence>
<name>A0A8X6RXW9_TRICX</name>
<dbReference type="InterPro" id="IPR033227">
    <property type="entry name" value="CAPS"/>
</dbReference>
<proteinExistence type="predicted"/>
<dbReference type="GO" id="GO:1990504">
    <property type="term" value="P:dense core granule exocytosis"/>
    <property type="evidence" value="ECO:0007669"/>
    <property type="project" value="InterPro"/>
</dbReference>
<feature type="compositionally biased region" description="Basic and acidic residues" evidence="1">
    <location>
        <begin position="63"/>
        <end position="72"/>
    </location>
</feature>
<dbReference type="PANTHER" id="PTHR12166">
    <property type="entry name" value="CALCIUM-DEPENDENT SECRETION ACTIVATOR"/>
    <property type="match status" value="1"/>
</dbReference>
<protein>
    <submittedName>
        <fullName evidence="2">Calcium-dependent secretion activator 1</fullName>
    </submittedName>
</protein>
<reference evidence="2" key="1">
    <citation type="submission" date="2020-08" db="EMBL/GenBank/DDBJ databases">
        <title>Multicomponent nature underlies the extraordinary mechanical properties of spider dragline silk.</title>
        <authorList>
            <person name="Kono N."/>
            <person name="Nakamura H."/>
            <person name="Mori M."/>
            <person name="Yoshida Y."/>
            <person name="Ohtoshi R."/>
            <person name="Malay A.D."/>
            <person name="Moran D.A.P."/>
            <person name="Tomita M."/>
            <person name="Numata K."/>
            <person name="Arakawa K."/>
        </authorList>
    </citation>
    <scope>NUCLEOTIDE SEQUENCE</scope>
</reference>